<reference evidence="2" key="1">
    <citation type="submission" date="2016-11" db="EMBL/GenBank/DDBJ databases">
        <authorList>
            <person name="Varghese N."/>
            <person name="Submissions S."/>
        </authorList>
    </citation>
    <scope>NUCLEOTIDE SEQUENCE [LARGE SCALE GENOMIC DNA]</scope>
    <source>
        <strain evidence="2">DSM 16219</strain>
    </source>
</reference>
<evidence type="ECO:0008006" key="3">
    <source>
        <dbReference type="Google" id="ProtNLM"/>
    </source>
</evidence>
<evidence type="ECO:0000313" key="2">
    <source>
        <dbReference type="Proteomes" id="UP000183994"/>
    </source>
</evidence>
<dbReference type="SUPFAM" id="SSF52402">
    <property type="entry name" value="Adenine nucleotide alpha hydrolases-like"/>
    <property type="match status" value="1"/>
</dbReference>
<dbReference type="OrthoDB" id="5421101at2"/>
<dbReference type="AlphaFoldDB" id="A0A1M6XL51"/>
<protein>
    <recommendedName>
        <fullName evidence="3">Nucleotide-binding universal stress protein, UspA family</fullName>
    </recommendedName>
</protein>
<dbReference type="Proteomes" id="UP000183994">
    <property type="component" value="Unassembled WGS sequence"/>
</dbReference>
<keyword evidence="2" id="KW-1185">Reference proteome</keyword>
<name>A0A1M6XL51_9BACT</name>
<sequence length="270" mass="29931">MINALVAIDLDLGSSLAIRYAESISDLIDMTVQSVHVVVPDKSGPEPGMGWVRKTWETAMKNTDREDIERFLELENAVRPRFFKPKILLGDRQEELLHELQAGDYDLFIEGALPTFNPADFNALVNSRLYKLMPCPAAMIVKNLVTPQKAALLLDDDIDYSPLVSSFLSVLNKPVMDLDVYYCRFGKGSDVEVVSQAPDSPLFAKAVDKLKEAGWEPKACREITGSPKEISEALREYSLAASALKHSSNKKNPMAETLGRVLSSVLLCWG</sequence>
<dbReference type="STRING" id="1121393.SAMN02745216_04560"/>
<proteinExistence type="predicted"/>
<accession>A0A1M6XL51</accession>
<dbReference type="RefSeq" id="WP_073478547.1">
    <property type="nucleotide sequence ID" value="NZ_FQZU01000043.1"/>
</dbReference>
<organism evidence="1 2">
    <name type="scientific">Desulfatibacillum alkenivorans DSM 16219</name>
    <dbReference type="NCBI Taxonomy" id="1121393"/>
    <lineage>
        <taxon>Bacteria</taxon>
        <taxon>Pseudomonadati</taxon>
        <taxon>Thermodesulfobacteriota</taxon>
        <taxon>Desulfobacteria</taxon>
        <taxon>Desulfobacterales</taxon>
        <taxon>Desulfatibacillaceae</taxon>
        <taxon>Desulfatibacillum</taxon>
    </lineage>
</organism>
<dbReference type="EMBL" id="FQZU01000043">
    <property type="protein sequence ID" value="SHL06681.1"/>
    <property type="molecule type" value="Genomic_DNA"/>
</dbReference>
<evidence type="ECO:0000313" key="1">
    <source>
        <dbReference type="EMBL" id="SHL06681.1"/>
    </source>
</evidence>
<gene>
    <name evidence="1" type="ORF">SAMN02745216_04560</name>
</gene>